<evidence type="ECO:0000259" key="3">
    <source>
        <dbReference type="PROSITE" id="PS51186"/>
    </source>
</evidence>
<reference evidence="4 5" key="1">
    <citation type="submission" date="2016-11" db="EMBL/GenBank/DDBJ databases">
        <authorList>
            <person name="Jaros S."/>
            <person name="Januszkiewicz K."/>
            <person name="Wedrychowicz H."/>
        </authorList>
    </citation>
    <scope>NUCLEOTIDE SEQUENCE [LARGE SCALE GENOMIC DNA]</scope>
    <source>
        <strain evidence="4 5">DSM 21864</strain>
    </source>
</reference>
<feature type="domain" description="N-acetyltransferase" evidence="3">
    <location>
        <begin position="161"/>
        <end position="295"/>
    </location>
</feature>
<keyword evidence="2" id="KW-0012">Acyltransferase</keyword>
<keyword evidence="5" id="KW-1185">Reference proteome</keyword>
<dbReference type="InterPro" id="IPR016181">
    <property type="entry name" value="Acyl_CoA_acyltransferase"/>
</dbReference>
<dbReference type="EMBL" id="FQZO01000004">
    <property type="protein sequence ID" value="SHJ29233.1"/>
    <property type="molecule type" value="Genomic_DNA"/>
</dbReference>
<dbReference type="Pfam" id="PF00583">
    <property type="entry name" value="Acetyltransf_1"/>
    <property type="match status" value="2"/>
</dbReference>
<feature type="domain" description="N-acetyltransferase" evidence="3">
    <location>
        <begin position="8"/>
        <end position="151"/>
    </location>
</feature>
<dbReference type="Gene3D" id="3.40.630.30">
    <property type="match status" value="2"/>
</dbReference>
<dbReference type="GO" id="GO:0016747">
    <property type="term" value="F:acyltransferase activity, transferring groups other than amino-acyl groups"/>
    <property type="evidence" value="ECO:0007669"/>
    <property type="project" value="InterPro"/>
</dbReference>
<gene>
    <name evidence="4" type="ORF">SAMN05444401_2628</name>
</gene>
<dbReference type="InterPro" id="IPR050680">
    <property type="entry name" value="YpeA/RimI_acetyltransf"/>
</dbReference>
<dbReference type="PROSITE" id="PS51186">
    <property type="entry name" value="GNAT"/>
    <property type="match status" value="2"/>
</dbReference>
<name>A0A1M6I450_9CLOT</name>
<keyword evidence="1 4" id="KW-0808">Transferase</keyword>
<dbReference type="OrthoDB" id="7163760at2"/>
<dbReference type="STRING" id="1121298.SAMN05444401_2628"/>
<organism evidence="4 5">
    <name type="scientific">Clostridium amylolyticum</name>
    <dbReference type="NCBI Taxonomy" id="1121298"/>
    <lineage>
        <taxon>Bacteria</taxon>
        <taxon>Bacillati</taxon>
        <taxon>Bacillota</taxon>
        <taxon>Clostridia</taxon>
        <taxon>Eubacteriales</taxon>
        <taxon>Clostridiaceae</taxon>
        <taxon>Clostridium</taxon>
    </lineage>
</organism>
<evidence type="ECO:0000256" key="1">
    <source>
        <dbReference type="ARBA" id="ARBA00022679"/>
    </source>
</evidence>
<dbReference type="PANTHER" id="PTHR43420">
    <property type="entry name" value="ACETYLTRANSFERASE"/>
    <property type="match status" value="1"/>
</dbReference>
<sequence>MERKSCYIKLKDRIDKKDYKDINALEKLCLEEYKIALKLELDYKLKKGEDKHKLDAINEFMYYEEDKLIGYIGICDFGGEALEVNGMVHPKYRRMGVFKKLFSLVKDEWEKRKTQKMLLLSDNNSTSGMEFINSTGAIYGNSEYEMFLKSNTKENTSTPRLILRKATNADAKEIAWQNSIYFNIEFKEEVTIIPEEEEKLGTTIYIAEVKGKIIGKVHLGINGQVGGIYGLGILPEYRGKGYGRDLLISAIEKLKEQNLKDIMLQVVVTNKRALNLYKSCGFQETSTMNYYELSK</sequence>
<evidence type="ECO:0000256" key="2">
    <source>
        <dbReference type="ARBA" id="ARBA00023315"/>
    </source>
</evidence>
<evidence type="ECO:0000313" key="4">
    <source>
        <dbReference type="EMBL" id="SHJ29233.1"/>
    </source>
</evidence>
<proteinExistence type="predicted"/>
<dbReference type="AlphaFoldDB" id="A0A1M6I450"/>
<dbReference type="CDD" id="cd04301">
    <property type="entry name" value="NAT_SF"/>
    <property type="match status" value="2"/>
</dbReference>
<dbReference type="RefSeq" id="WP_073008188.1">
    <property type="nucleotide sequence ID" value="NZ_FQZO01000004.1"/>
</dbReference>
<protein>
    <submittedName>
        <fullName evidence="4">Acetyltransferase (GNAT) family protein</fullName>
    </submittedName>
</protein>
<dbReference type="InterPro" id="IPR000182">
    <property type="entry name" value="GNAT_dom"/>
</dbReference>
<evidence type="ECO:0000313" key="5">
    <source>
        <dbReference type="Proteomes" id="UP000184080"/>
    </source>
</evidence>
<dbReference type="SUPFAM" id="SSF55729">
    <property type="entry name" value="Acyl-CoA N-acyltransferases (Nat)"/>
    <property type="match status" value="1"/>
</dbReference>
<dbReference type="Proteomes" id="UP000184080">
    <property type="component" value="Unassembled WGS sequence"/>
</dbReference>
<accession>A0A1M6I450</accession>